<keyword evidence="3 8" id="KW-0812">Transmembrane</keyword>
<feature type="transmembrane region" description="Helical" evidence="8">
    <location>
        <begin position="175"/>
        <end position="196"/>
    </location>
</feature>
<evidence type="ECO:0000256" key="2">
    <source>
        <dbReference type="ARBA" id="ARBA00006574"/>
    </source>
</evidence>
<evidence type="ECO:0000256" key="1">
    <source>
        <dbReference type="ARBA" id="ARBA00004141"/>
    </source>
</evidence>
<dbReference type="InterPro" id="IPR004326">
    <property type="entry name" value="Mlo"/>
</dbReference>
<reference evidence="10" key="1">
    <citation type="submission" date="2015-07" db="EMBL/GenBank/DDBJ databases">
        <title>Transcriptome Assembly of Anthurium amnicola.</title>
        <authorList>
            <person name="Suzuki J."/>
        </authorList>
    </citation>
    <scope>NUCLEOTIDE SEQUENCE</scope>
</reference>
<evidence type="ECO:0000256" key="6">
    <source>
        <dbReference type="ARBA" id="ARBA00023136"/>
    </source>
</evidence>
<dbReference type="EMBL" id="GDJX01019393">
    <property type="protein sequence ID" value="JAT48543.1"/>
    <property type="molecule type" value="Transcribed_RNA"/>
</dbReference>
<feature type="transmembrane region" description="Helical" evidence="8">
    <location>
        <begin position="51"/>
        <end position="71"/>
    </location>
</feature>
<evidence type="ECO:0000313" key="9">
    <source>
        <dbReference type="EMBL" id="JAT47927.1"/>
    </source>
</evidence>
<evidence type="ECO:0000256" key="8">
    <source>
        <dbReference type="SAM" id="Phobius"/>
    </source>
</evidence>
<keyword evidence="6 8" id="KW-0472">Membrane</keyword>
<dbReference type="PANTHER" id="PTHR31942">
    <property type="entry name" value="MLO-LIKE PROTEIN 1"/>
    <property type="match status" value="1"/>
</dbReference>
<dbReference type="AlphaFoldDB" id="A0A1D1Y1L9"/>
<evidence type="ECO:0000256" key="4">
    <source>
        <dbReference type="ARBA" id="ARBA00022821"/>
    </source>
</evidence>
<keyword evidence="5 8" id="KW-1133">Transmembrane helix</keyword>
<evidence type="ECO:0000256" key="5">
    <source>
        <dbReference type="ARBA" id="ARBA00022989"/>
    </source>
</evidence>
<gene>
    <name evidence="10" type="primary">MLO3_0</name>
    <name evidence="9" type="synonym">MLO3_3</name>
    <name evidence="9" type="ORF">g.51123</name>
    <name evidence="10" type="ORF">g.51124</name>
</gene>
<comment type="similarity">
    <text evidence="2">Belongs to the MLO family.</text>
</comment>
<accession>A0A1D1Y1L9</accession>
<dbReference type="GO" id="GO:0006952">
    <property type="term" value="P:defense response"/>
    <property type="evidence" value="ECO:0007669"/>
    <property type="project" value="UniProtKB-KW"/>
</dbReference>
<evidence type="ECO:0000313" key="10">
    <source>
        <dbReference type="EMBL" id="JAT48543.1"/>
    </source>
</evidence>
<dbReference type="EMBL" id="GDJX01020009">
    <property type="protein sequence ID" value="JAT47927.1"/>
    <property type="molecule type" value="Transcribed_RNA"/>
</dbReference>
<comment type="subcellular location">
    <subcellularLocation>
        <location evidence="1">Membrane</location>
        <topology evidence="1">Multi-pass membrane protein</topology>
    </subcellularLocation>
</comment>
<sequence>MCFFRQFFTSVGKVDYFTLRHGFISAHFSSLRNFNFQKYIQRSLENDFKTVLRISPAMWFLFVVLMLINVYGWYSYFWLSFLPLAIVLAIGTKLHYIVAKMALQLDQSNTVISGAPLVQPNDDFFWFGNPKFILSLLHLILFQNAFEFTFFIWIWREFGLSSCYHEKLDIAITRTVLAVVVQFLCSYITLPLYALVTQMGSEFKWPMYEELTARALRQWHEDVRKKRMGQPPSENSVSVSA</sequence>
<name>A0A1D1Y1L9_9ARAE</name>
<evidence type="ECO:0000256" key="3">
    <source>
        <dbReference type="ARBA" id="ARBA00022692"/>
    </source>
</evidence>
<keyword evidence="7" id="KW-0568">Pathogenesis-related protein</keyword>
<organism evidence="10">
    <name type="scientific">Anthurium amnicola</name>
    <dbReference type="NCBI Taxonomy" id="1678845"/>
    <lineage>
        <taxon>Eukaryota</taxon>
        <taxon>Viridiplantae</taxon>
        <taxon>Streptophyta</taxon>
        <taxon>Embryophyta</taxon>
        <taxon>Tracheophyta</taxon>
        <taxon>Spermatophyta</taxon>
        <taxon>Magnoliopsida</taxon>
        <taxon>Liliopsida</taxon>
        <taxon>Araceae</taxon>
        <taxon>Pothoideae</taxon>
        <taxon>Potheae</taxon>
        <taxon>Anthurium</taxon>
    </lineage>
</organism>
<dbReference type="GO" id="GO:0016020">
    <property type="term" value="C:membrane"/>
    <property type="evidence" value="ECO:0007669"/>
    <property type="project" value="UniProtKB-SubCell"/>
</dbReference>
<dbReference type="PANTHER" id="PTHR31942:SF89">
    <property type="entry name" value="MLO-LIKE PROTEIN 3"/>
    <property type="match status" value="1"/>
</dbReference>
<keyword evidence="4" id="KW-0611">Plant defense</keyword>
<evidence type="ECO:0000256" key="7">
    <source>
        <dbReference type="ARBA" id="ARBA00023265"/>
    </source>
</evidence>
<dbReference type="Pfam" id="PF03094">
    <property type="entry name" value="Mlo"/>
    <property type="match status" value="1"/>
</dbReference>
<feature type="transmembrane region" description="Helical" evidence="8">
    <location>
        <begin position="77"/>
        <end position="98"/>
    </location>
</feature>
<feature type="transmembrane region" description="Helical" evidence="8">
    <location>
        <begin position="132"/>
        <end position="155"/>
    </location>
</feature>
<protein>
    <submittedName>
        <fullName evidence="10">MLO-like protein 3</fullName>
    </submittedName>
</protein>
<proteinExistence type="inferred from homology"/>